<dbReference type="RefSeq" id="WP_055143753.1">
    <property type="nucleotide sequence ID" value="NZ_JXSZ01000005.1"/>
</dbReference>
<dbReference type="EC" id="5.4.99.-" evidence="3"/>
<dbReference type="AlphaFoldDB" id="A0A0P7BQR3"/>
<dbReference type="InterPro" id="IPR000748">
    <property type="entry name" value="PsdUridine_synth_RsuA/RluB/E/F"/>
</dbReference>
<dbReference type="SUPFAM" id="SSF55120">
    <property type="entry name" value="Pseudouridine synthase"/>
    <property type="match status" value="1"/>
</dbReference>
<dbReference type="PANTHER" id="PTHR47683:SF2">
    <property type="entry name" value="RNA-BINDING S4 DOMAIN-CONTAINING PROTEIN"/>
    <property type="match status" value="1"/>
</dbReference>
<evidence type="ECO:0000259" key="4">
    <source>
        <dbReference type="Pfam" id="PF00849"/>
    </source>
</evidence>
<dbReference type="InterPro" id="IPR050343">
    <property type="entry name" value="RsuA_PseudoU_synthase"/>
</dbReference>
<accession>A0A0P7BQR3</accession>
<protein>
    <recommendedName>
        <fullName evidence="3">Pseudouridine synthase</fullName>
        <ecNumber evidence="3">5.4.99.-</ecNumber>
    </recommendedName>
</protein>
<dbReference type="GO" id="GO:0006364">
    <property type="term" value="P:rRNA processing"/>
    <property type="evidence" value="ECO:0007669"/>
    <property type="project" value="UniProtKB-ARBA"/>
</dbReference>
<sequence length="199" mass="22601">MSSELRYFVLHKPFGILSQFTPEGGHQSLADLDFTFPKDVYPVGRLDQDSEGLLILTNDNYLKNNLLDPKSEKQKTYLVQVEGEINDEALRRLEEGVSVKHKGKVYHTRPAEASHFSGIIPEERDPPVRFRKSVPTSWLTLTIIEGKNRQVRKMTAAVGFPTLRLIRLGIQNLKLNELAIGEVQEISKTDIYQQCGIKP</sequence>
<dbReference type="InterPro" id="IPR020094">
    <property type="entry name" value="TruA/RsuA/RluB/E/F_N"/>
</dbReference>
<reference evidence="5 6" key="1">
    <citation type="submission" date="2015-07" db="EMBL/GenBank/DDBJ databases">
        <title>The draft genome sequence of Leadbetterella sp. JN14-9.</title>
        <authorList>
            <person name="Liu Y."/>
            <person name="Du J."/>
            <person name="Shao Z."/>
        </authorList>
    </citation>
    <scope>NUCLEOTIDE SEQUENCE [LARGE SCALE GENOMIC DNA]</scope>
    <source>
        <strain evidence="5 6">JN14-9</strain>
    </source>
</reference>
<comment type="caution">
    <text evidence="5">The sequence shown here is derived from an EMBL/GenBank/DDBJ whole genome shotgun (WGS) entry which is preliminary data.</text>
</comment>
<evidence type="ECO:0000256" key="1">
    <source>
        <dbReference type="ARBA" id="ARBA00008348"/>
    </source>
</evidence>
<dbReference type="GO" id="GO:0140098">
    <property type="term" value="F:catalytic activity, acting on RNA"/>
    <property type="evidence" value="ECO:0007669"/>
    <property type="project" value="UniProtKB-ARBA"/>
</dbReference>
<dbReference type="STRING" id="1605367.AFM12_02820"/>
<organism evidence="5 6">
    <name type="scientific">Jiulongibacter sediminis</name>
    <dbReference type="NCBI Taxonomy" id="1605367"/>
    <lineage>
        <taxon>Bacteria</taxon>
        <taxon>Pseudomonadati</taxon>
        <taxon>Bacteroidota</taxon>
        <taxon>Cytophagia</taxon>
        <taxon>Cytophagales</taxon>
        <taxon>Leadbetterellaceae</taxon>
        <taxon>Jiulongibacter</taxon>
    </lineage>
</organism>
<dbReference type="GO" id="GO:0001522">
    <property type="term" value="P:pseudouridine synthesis"/>
    <property type="evidence" value="ECO:0007669"/>
    <property type="project" value="InterPro"/>
</dbReference>
<evidence type="ECO:0000256" key="2">
    <source>
        <dbReference type="ARBA" id="ARBA00023235"/>
    </source>
</evidence>
<dbReference type="OrthoDB" id="1012272at2"/>
<dbReference type="GO" id="GO:0009982">
    <property type="term" value="F:pseudouridine synthase activity"/>
    <property type="evidence" value="ECO:0007669"/>
    <property type="project" value="InterPro"/>
</dbReference>
<dbReference type="NCBIfam" id="TIGR00093">
    <property type="entry name" value="pseudouridine synthase"/>
    <property type="match status" value="1"/>
</dbReference>
<dbReference type="Gene3D" id="3.30.70.1560">
    <property type="entry name" value="Alpha-L RNA-binding motif"/>
    <property type="match status" value="1"/>
</dbReference>
<dbReference type="Pfam" id="PF00849">
    <property type="entry name" value="PseudoU_synth_2"/>
    <property type="match status" value="1"/>
</dbReference>
<comment type="similarity">
    <text evidence="1 3">Belongs to the pseudouridine synthase RsuA family.</text>
</comment>
<evidence type="ECO:0000313" key="6">
    <source>
        <dbReference type="Proteomes" id="UP000050454"/>
    </source>
</evidence>
<dbReference type="EMBL" id="LGTQ01000005">
    <property type="protein sequence ID" value="KPM49550.1"/>
    <property type="molecule type" value="Genomic_DNA"/>
</dbReference>
<dbReference type="PROSITE" id="PS01149">
    <property type="entry name" value="PSI_RSU"/>
    <property type="match status" value="1"/>
</dbReference>
<keyword evidence="6" id="KW-1185">Reference proteome</keyword>
<dbReference type="Proteomes" id="UP000050454">
    <property type="component" value="Unassembled WGS sequence"/>
</dbReference>
<gene>
    <name evidence="5" type="ORF">AFM12_02820</name>
</gene>
<evidence type="ECO:0000313" key="5">
    <source>
        <dbReference type="EMBL" id="KPM49550.1"/>
    </source>
</evidence>
<evidence type="ECO:0000256" key="3">
    <source>
        <dbReference type="RuleBase" id="RU003887"/>
    </source>
</evidence>
<dbReference type="InterPro" id="IPR042092">
    <property type="entry name" value="PsdUridine_s_RsuA/RluB/E/F_cat"/>
</dbReference>
<dbReference type="Gene3D" id="3.30.70.580">
    <property type="entry name" value="Pseudouridine synthase I, catalytic domain, N-terminal subdomain"/>
    <property type="match status" value="1"/>
</dbReference>
<feature type="domain" description="Pseudouridine synthase RsuA/RluA-like" evidence="4">
    <location>
        <begin position="7"/>
        <end position="157"/>
    </location>
</feature>
<dbReference type="GO" id="GO:0003723">
    <property type="term" value="F:RNA binding"/>
    <property type="evidence" value="ECO:0007669"/>
    <property type="project" value="InterPro"/>
</dbReference>
<dbReference type="PANTHER" id="PTHR47683">
    <property type="entry name" value="PSEUDOURIDINE SYNTHASE FAMILY PROTEIN-RELATED"/>
    <property type="match status" value="1"/>
</dbReference>
<keyword evidence="2 3" id="KW-0413">Isomerase</keyword>
<dbReference type="InterPro" id="IPR018496">
    <property type="entry name" value="PsdUridine_synth_RsuA/RluB_CS"/>
</dbReference>
<dbReference type="InterPro" id="IPR006145">
    <property type="entry name" value="PsdUridine_synth_RsuA/RluA"/>
</dbReference>
<dbReference type="InterPro" id="IPR020103">
    <property type="entry name" value="PsdUridine_synth_cat_dom_sf"/>
</dbReference>
<proteinExistence type="inferred from homology"/>
<dbReference type="PATRIC" id="fig|1605367.3.peg.1907"/>
<name>A0A0P7BQR3_9BACT</name>